<dbReference type="SUPFAM" id="SSF53955">
    <property type="entry name" value="Lysozyme-like"/>
    <property type="match status" value="1"/>
</dbReference>
<dbReference type="InterPro" id="IPR023346">
    <property type="entry name" value="Lysozyme-like_dom_sf"/>
</dbReference>
<protein>
    <recommendedName>
        <fullName evidence="3">LysM domain protein</fullName>
    </recommendedName>
</protein>
<proteinExistence type="predicted"/>
<dbReference type="HOGENOM" id="CLU_111956_0_0_10"/>
<organism evidence="1 2">
    <name type="scientific">Robiginitalea biformata (strain ATCC BAA-864 / DSM 15991 / KCTC 12146 / HTCC2501)</name>
    <dbReference type="NCBI Taxonomy" id="313596"/>
    <lineage>
        <taxon>Bacteria</taxon>
        <taxon>Pseudomonadati</taxon>
        <taxon>Bacteroidota</taxon>
        <taxon>Flavobacteriia</taxon>
        <taxon>Flavobacteriales</taxon>
        <taxon>Flavobacteriaceae</taxon>
        <taxon>Robiginitalea</taxon>
    </lineage>
</organism>
<dbReference type="KEGG" id="rbi:RB2501_16114"/>
<evidence type="ECO:0000313" key="2">
    <source>
        <dbReference type="Proteomes" id="UP000009049"/>
    </source>
</evidence>
<dbReference type="STRING" id="313596.RB2501_16114"/>
<dbReference type="eggNOG" id="COG0741">
    <property type="taxonomic scope" value="Bacteria"/>
</dbReference>
<keyword evidence="2" id="KW-1185">Reference proteome</keyword>
<dbReference type="EMBL" id="CP001712">
    <property type="protein sequence ID" value="EAR15869.1"/>
    <property type="molecule type" value="Genomic_DNA"/>
</dbReference>
<dbReference type="RefSeq" id="WP_015755184.1">
    <property type="nucleotide sequence ID" value="NC_013222.1"/>
</dbReference>
<name>A4CLX0_ROBBH</name>
<reference evidence="1 2" key="1">
    <citation type="journal article" date="2009" name="J. Bacteriol.">
        <title>Complete genome sequence of Robiginitalea biformata HTCC2501.</title>
        <authorList>
            <person name="Oh H.M."/>
            <person name="Giovannoni S.J."/>
            <person name="Lee K."/>
            <person name="Ferriera S."/>
            <person name="Johnson J."/>
            <person name="Cho J.C."/>
        </authorList>
    </citation>
    <scope>NUCLEOTIDE SEQUENCE [LARGE SCALE GENOMIC DNA]</scope>
    <source>
        <strain evidence="2">ATCC BAA-864 / HTCC2501 / KCTC 12146</strain>
    </source>
</reference>
<sequence length="203" mass="22332">MIFVLASFDADSPLDNVRVPESLIATDSLPQLQPVPEMEFRAQRRPGGIPFPGSSYIGFREALAFKESGGDYFTTNTLGYLGKYQFGIGTLQLMGVYNAATFLSNPELQEKAFATNLARNKWILRRDIPRFAGKRINGVEVTESGILAAAHLAGAGNVKKYLRSGGSYEAVDAYGTSITNYLRKFRGYDMSGILPEKNPKVDF</sequence>
<gene>
    <name evidence="1" type="ordered locus">RB2501_16114</name>
</gene>
<evidence type="ECO:0000313" key="1">
    <source>
        <dbReference type="EMBL" id="EAR15869.1"/>
    </source>
</evidence>
<dbReference type="AlphaFoldDB" id="A4CLX0"/>
<accession>A4CLX0</accession>
<dbReference type="Proteomes" id="UP000009049">
    <property type="component" value="Chromosome"/>
</dbReference>
<evidence type="ECO:0008006" key="3">
    <source>
        <dbReference type="Google" id="ProtNLM"/>
    </source>
</evidence>